<dbReference type="Pfam" id="PF08148">
    <property type="entry name" value="DSHCT"/>
    <property type="match status" value="1"/>
</dbReference>
<name>A0AAV5CFW5_ELECO</name>
<evidence type="ECO:0000256" key="2">
    <source>
        <dbReference type="ARBA" id="ARBA00022801"/>
    </source>
</evidence>
<dbReference type="PANTHER" id="PTHR12131">
    <property type="entry name" value="ATP-DEPENDENT RNA AND DNA HELICASE"/>
    <property type="match status" value="1"/>
</dbReference>
<dbReference type="Proteomes" id="UP001054889">
    <property type="component" value="Unassembled WGS sequence"/>
</dbReference>
<evidence type="ECO:0000256" key="5">
    <source>
        <dbReference type="SAM" id="MobiDB-lite"/>
    </source>
</evidence>
<proteinExistence type="predicted"/>
<evidence type="ECO:0000256" key="1">
    <source>
        <dbReference type="ARBA" id="ARBA00022741"/>
    </source>
</evidence>
<keyword evidence="1" id="KW-0547">Nucleotide-binding</keyword>
<feature type="transmembrane region" description="Helical" evidence="6">
    <location>
        <begin position="453"/>
        <end position="471"/>
    </location>
</feature>
<organism evidence="8 9">
    <name type="scientific">Eleusine coracana subsp. coracana</name>
    <dbReference type="NCBI Taxonomy" id="191504"/>
    <lineage>
        <taxon>Eukaryota</taxon>
        <taxon>Viridiplantae</taxon>
        <taxon>Streptophyta</taxon>
        <taxon>Embryophyta</taxon>
        <taxon>Tracheophyta</taxon>
        <taxon>Spermatophyta</taxon>
        <taxon>Magnoliopsida</taxon>
        <taxon>Liliopsida</taxon>
        <taxon>Poales</taxon>
        <taxon>Poaceae</taxon>
        <taxon>PACMAD clade</taxon>
        <taxon>Chloridoideae</taxon>
        <taxon>Cynodonteae</taxon>
        <taxon>Eleusininae</taxon>
        <taxon>Eleusine</taxon>
    </lineage>
</organism>
<dbReference type="Pfam" id="PF13234">
    <property type="entry name" value="MTR4_beta-barrel"/>
    <property type="match status" value="1"/>
</dbReference>
<dbReference type="Gene3D" id="2.40.30.300">
    <property type="match status" value="1"/>
</dbReference>
<dbReference type="SUPFAM" id="SSF52540">
    <property type="entry name" value="P-loop containing nucleoside triphosphate hydrolases"/>
    <property type="match status" value="1"/>
</dbReference>
<keyword evidence="9" id="KW-1185">Reference proteome</keyword>
<sequence>MRGIGVQHSGLLPLVRELVEILFQEGLLKFAMGINMPAKTVVFTSIEKFDGDVRHCIRSGEYTQMSGRAGRRGKDTSGKCVIIIDEKMEQSSIKEIVSGKPAPLLSTFHLSYGTILKSQKRTFTVKDVFENSFCMFQAEKATPSLDEKIKMLESQVAEHDAAGIDVAEYHKLDHKISEIQKKINYVMIKPDPGYLKRVIGRLVYVRDGSTDWGWGLVASELKKESGSQTKSPAMVASRKIECTVDILVCCSTSSKKESDRKLPCPGDTGKLDEKYPQGVPDADPIKDLDIQDAELIEWVHELENLLQKNALIHCLSVDRQRMNFCVRKRPKGLAASLIESGDQLLIPEVMFEGVFKDLDYRQVATLASCFIPCGSTKKTKVPSQLSDSMMQLKDAARNIAKVQQRYKLEIDVDEYVRLSSRTCLMDVVDRWIKGEIFEQVVTSTDIMPVLRSLQISLFSALAGIWIIYIEIKR</sequence>
<dbReference type="GO" id="GO:0016787">
    <property type="term" value="F:hydrolase activity"/>
    <property type="evidence" value="ECO:0007669"/>
    <property type="project" value="UniProtKB-KW"/>
</dbReference>
<dbReference type="Gene3D" id="1.10.3380.30">
    <property type="match status" value="1"/>
</dbReference>
<reference evidence="8" key="1">
    <citation type="journal article" date="2018" name="DNA Res.">
        <title>Multiple hybrid de novo genome assembly of finger millet, an orphan allotetraploid crop.</title>
        <authorList>
            <person name="Hatakeyama M."/>
            <person name="Aluri S."/>
            <person name="Balachadran M.T."/>
            <person name="Sivarajan S.R."/>
            <person name="Patrignani A."/>
            <person name="Gruter S."/>
            <person name="Poveda L."/>
            <person name="Shimizu-Inatsugi R."/>
            <person name="Baeten J."/>
            <person name="Francoijs K.J."/>
            <person name="Nataraja K.N."/>
            <person name="Reddy Y.A.N."/>
            <person name="Phadnis S."/>
            <person name="Ravikumar R.L."/>
            <person name="Schlapbach R."/>
            <person name="Sreeman S.M."/>
            <person name="Shimizu K.K."/>
        </authorList>
    </citation>
    <scope>NUCLEOTIDE SEQUENCE</scope>
</reference>
<evidence type="ECO:0000256" key="4">
    <source>
        <dbReference type="ARBA" id="ARBA00022840"/>
    </source>
</evidence>
<reference evidence="8" key="2">
    <citation type="submission" date="2021-12" db="EMBL/GenBank/DDBJ databases">
        <title>Resequencing data analysis of finger millet.</title>
        <authorList>
            <person name="Hatakeyama M."/>
            <person name="Aluri S."/>
            <person name="Balachadran M.T."/>
            <person name="Sivarajan S.R."/>
            <person name="Poveda L."/>
            <person name="Shimizu-Inatsugi R."/>
            <person name="Schlapbach R."/>
            <person name="Sreeman S.M."/>
            <person name="Shimizu K.K."/>
        </authorList>
    </citation>
    <scope>NUCLEOTIDE SEQUENCE</scope>
</reference>
<evidence type="ECO:0000313" key="8">
    <source>
        <dbReference type="EMBL" id="GJM96916.1"/>
    </source>
</evidence>
<keyword evidence="4" id="KW-0067">ATP-binding</keyword>
<dbReference type="SMART" id="SM01142">
    <property type="entry name" value="DSHCT"/>
    <property type="match status" value="1"/>
</dbReference>
<gene>
    <name evidence="8" type="primary">ga13791</name>
    <name evidence="8" type="ORF">PR202_ga13791</name>
</gene>
<evidence type="ECO:0000313" key="9">
    <source>
        <dbReference type="Proteomes" id="UP001054889"/>
    </source>
</evidence>
<dbReference type="Gene3D" id="3.40.50.300">
    <property type="entry name" value="P-loop containing nucleotide triphosphate hydrolases"/>
    <property type="match status" value="1"/>
</dbReference>
<dbReference type="InterPro" id="IPR012961">
    <property type="entry name" value="Ski2/MTR4_C"/>
</dbReference>
<comment type="caution">
    <text evidence="8">The sequence shown here is derived from an EMBL/GenBank/DDBJ whole genome shotgun (WGS) entry which is preliminary data.</text>
</comment>
<dbReference type="GO" id="GO:0004386">
    <property type="term" value="F:helicase activity"/>
    <property type="evidence" value="ECO:0007669"/>
    <property type="project" value="UniProtKB-KW"/>
</dbReference>
<dbReference type="GO" id="GO:0005524">
    <property type="term" value="F:ATP binding"/>
    <property type="evidence" value="ECO:0007669"/>
    <property type="project" value="UniProtKB-KW"/>
</dbReference>
<keyword evidence="6" id="KW-0472">Membrane</keyword>
<dbReference type="InterPro" id="IPR025696">
    <property type="entry name" value="Beta-barrel_MTR4"/>
</dbReference>
<keyword evidence="3" id="KW-0347">Helicase</keyword>
<dbReference type="GO" id="GO:0000460">
    <property type="term" value="P:maturation of 5.8S rRNA"/>
    <property type="evidence" value="ECO:0007669"/>
    <property type="project" value="TreeGrafter"/>
</dbReference>
<keyword evidence="6" id="KW-0812">Transmembrane</keyword>
<dbReference type="Pfam" id="PF21408">
    <property type="entry name" value="MTR4-like_stalk"/>
    <property type="match status" value="1"/>
</dbReference>
<protein>
    <recommendedName>
        <fullName evidence="7">ATP-dependent RNA helicase Ski2/MTR4 C-terminal domain-containing protein</fullName>
    </recommendedName>
</protein>
<dbReference type="InterPro" id="IPR027417">
    <property type="entry name" value="P-loop_NTPase"/>
</dbReference>
<feature type="region of interest" description="Disordered" evidence="5">
    <location>
        <begin position="256"/>
        <end position="276"/>
    </location>
</feature>
<evidence type="ECO:0000259" key="7">
    <source>
        <dbReference type="SMART" id="SM01142"/>
    </source>
</evidence>
<feature type="domain" description="ATP-dependent RNA helicase Ski2/MTR4 C-terminal" evidence="7">
    <location>
        <begin position="325"/>
        <end position="469"/>
    </location>
</feature>
<dbReference type="InterPro" id="IPR050699">
    <property type="entry name" value="RNA-DNA_Helicase"/>
</dbReference>
<dbReference type="InterPro" id="IPR048392">
    <property type="entry name" value="MTR4-like_stalk"/>
</dbReference>
<dbReference type="EMBL" id="BQKI01000006">
    <property type="protein sequence ID" value="GJM96916.1"/>
    <property type="molecule type" value="Genomic_DNA"/>
</dbReference>
<accession>A0AAV5CFW5</accession>
<dbReference type="AlphaFoldDB" id="A0AAV5CFW5"/>
<keyword evidence="6" id="KW-1133">Transmembrane helix</keyword>
<evidence type="ECO:0000256" key="6">
    <source>
        <dbReference type="SAM" id="Phobius"/>
    </source>
</evidence>
<keyword evidence="2" id="KW-0378">Hydrolase</keyword>
<dbReference type="PANTHER" id="PTHR12131:SF7">
    <property type="entry name" value="EXOSOME RNA HELICASE MTR4"/>
    <property type="match status" value="1"/>
</dbReference>
<dbReference type="GO" id="GO:0005634">
    <property type="term" value="C:nucleus"/>
    <property type="evidence" value="ECO:0007669"/>
    <property type="project" value="TreeGrafter"/>
</dbReference>
<evidence type="ECO:0000256" key="3">
    <source>
        <dbReference type="ARBA" id="ARBA00022806"/>
    </source>
</evidence>